<protein>
    <submittedName>
        <fullName evidence="1">Ketol-acid reductoisomerase</fullName>
    </submittedName>
</protein>
<reference evidence="2" key="3">
    <citation type="journal article" date="2016" name="Gigascience">
        <title>De novo construction of an expanded transcriptome assembly for the western tarnished plant bug, Lygus hesperus.</title>
        <authorList>
            <person name="Tassone E.E."/>
            <person name="Geib S.M."/>
            <person name="Hall B."/>
            <person name="Fabrick J.A."/>
            <person name="Brent C.S."/>
            <person name="Hull J.J."/>
        </authorList>
    </citation>
    <scope>NUCLEOTIDE SEQUENCE</scope>
</reference>
<accession>A0A0A9WLC9</accession>
<keyword evidence="1" id="KW-0413">Isomerase</keyword>
<reference evidence="1" key="2">
    <citation type="submission" date="2014-07" db="EMBL/GenBank/DDBJ databases">
        <authorList>
            <person name="Hull J."/>
        </authorList>
    </citation>
    <scope>NUCLEOTIDE SEQUENCE</scope>
</reference>
<evidence type="ECO:0000313" key="1">
    <source>
        <dbReference type="EMBL" id="JAG09257.1"/>
    </source>
</evidence>
<dbReference type="GO" id="GO:0016853">
    <property type="term" value="F:isomerase activity"/>
    <property type="evidence" value="ECO:0007669"/>
    <property type="project" value="UniProtKB-KW"/>
</dbReference>
<evidence type="ECO:0000313" key="2">
    <source>
        <dbReference type="EMBL" id="JAQ08105.1"/>
    </source>
</evidence>
<reference evidence="1" key="1">
    <citation type="journal article" date="2014" name="PLoS ONE">
        <title>Transcriptome-Based Identification of ABC Transporters in the Western Tarnished Plant Bug Lygus hesperus.</title>
        <authorList>
            <person name="Hull J.J."/>
            <person name="Chaney K."/>
            <person name="Geib S.M."/>
            <person name="Fabrick J.A."/>
            <person name="Brent C.S."/>
            <person name="Walsh D."/>
            <person name="Lavine L.C."/>
        </authorList>
    </citation>
    <scope>NUCLEOTIDE SEQUENCE</scope>
</reference>
<sequence>MFSFDTANENERHGRDAYVKEKCGMYDDDNSDADEGNMNGKDEQANNLYYKVLVENGSSWAKQRLYNEVLKKEMSGVKETSVMERKRLLPKYTTPRACQIHLPCNIIYFCTLCIGFDVNVCTALDCSNFDANRLAELYDCFGSNRLTDKQMMQTNA</sequence>
<name>A0A0A9WLC9_LYGHE</name>
<gene>
    <name evidence="1" type="primary">ilvC_5</name>
    <name evidence="1" type="ORF">CM83_11318</name>
    <name evidence="2" type="ORF">g.96086</name>
</gene>
<organism evidence="1">
    <name type="scientific">Lygus hesperus</name>
    <name type="common">Western plant bug</name>
    <dbReference type="NCBI Taxonomy" id="30085"/>
    <lineage>
        <taxon>Eukaryota</taxon>
        <taxon>Metazoa</taxon>
        <taxon>Ecdysozoa</taxon>
        <taxon>Arthropoda</taxon>
        <taxon>Hexapoda</taxon>
        <taxon>Insecta</taxon>
        <taxon>Pterygota</taxon>
        <taxon>Neoptera</taxon>
        <taxon>Paraneoptera</taxon>
        <taxon>Hemiptera</taxon>
        <taxon>Heteroptera</taxon>
        <taxon>Panheteroptera</taxon>
        <taxon>Cimicomorpha</taxon>
        <taxon>Miridae</taxon>
        <taxon>Mirini</taxon>
        <taxon>Lygus</taxon>
    </lineage>
</organism>
<dbReference type="EMBL" id="GBHO01034347">
    <property type="protein sequence ID" value="JAG09257.1"/>
    <property type="molecule type" value="Transcribed_RNA"/>
</dbReference>
<dbReference type="EMBL" id="GDHC01010524">
    <property type="protein sequence ID" value="JAQ08105.1"/>
    <property type="molecule type" value="Transcribed_RNA"/>
</dbReference>
<dbReference type="AlphaFoldDB" id="A0A0A9WLC9"/>
<proteinExistence type="predicted"/>